<dbReference type="PANTHER" id="PTHR47628:SF1">
    <property type="entry name" value="ALIPHATIC AMIDASE EXPRESSION-REGULATING PROTEIN"/>
    <property type="match status" value="1"/>
</dbReference>
<dbReference type="InterPro" id="IPR028081">
    <property type="entry name" value="Leu-bd"/>
</dbReference>
<evidence type="ECO:0000256" key="2">
    <source>
        <dbReference type="ARBA" id="ARBA00022729"/>
    </source>
</evidence>
<accession>A0A7Y0DYD1</accession>
<dbReference type="Pfam" id="PF13458">
    <property type="entry name" value="Peripla_BP_6"/>
    <property type="match status" value="1"/>
</dbReference>
<gene>
    <name evidence="4" type="ORF">HH303_01155</name>
</gene>
<reference evidence="4 5" key="1">
    <citation type="submission" date="2020-04" db="EMBL/GenBank/DDBJ databases">
        <title>Rhodospirillaceae bacterium KN72 isolated from deep sea.</title>
        <authorList>
            <person name="Zhang D.-C."/>
        </authorList>
    </citation>
    <scope>NUCLEOTIDE SEQUENCE [LARGE SCALE GENOMIC DNA]</scope>
    <source>
        <strain evidence="4 5">KN72</strain>
    </source>
</reference>
<dbReference type="EMBL" id="JABBNT010000001">
    <property type="protein sequence ID" value="NMM43066.1"/>
    <property type="molecule type" value="Genomic_DNA"/>
</dbReference>
<comment type="caution">
    <text evidence="4">The sequence shown here is derived from an EMBL/GenBank/DDBJ whole genome shotgun (WGS) entry which is preliminary data.</text>
</comment>
<dbReference type="AlphaFoldDB" id="A0A7Y0DYD1"/>
<dbReference type="InterPro" id="IPR028082">
    <property type="entry name" value="Peripla_BP_I"/>
</dbReference>
<feature type="domain" description="Leucine-binding protein" evidence="3">
    <location>
        <begin position="47"/>
        <end position="338"/>
    </location>
</feature>
<keyword evidence="5" id="KW-1185">Reference proteome</keyword>
<name>A0A7Y0DYD1_9PROT</name>
<protein>
    <submittedName>
        <fullName evidence="4">Substrate-binding domain-containing protein</fullName>
    </submittedName>
</protein>
<dbReference type="CDD" id="cd06358">
    <property type="entry name" value="PBP1_NHase"/>
    <property type="match status" value="1"/>
</dbReference>
<sequence>MVFRGKASTTIVGDRPDMGPFWQESALPGFKDRVHREEAAARHEHGVAVLVPMGGEAGIWGPSCISSAQLAIAEINRTNGIGGRPVAPLFLNSDDSNTDALEREISTLLDDGSIHALIGMNVSSVRQRLNKILRGKIPYIYTPLYEGNERSPNVYTIGETPDDQLRPAIRYLSETLRVRRWALIGNDYVWPRTSHAVAKDSIAASGGIVTFDDYVPFGIEAAEDLVDRIAQTKPDIVLVSLVGQDSVEFHRAFGQRGLDRSIFRFSTAVEENILMAAGAENTKRLFAAAAYFSGLQTPENETFKERYQAQHKGRPPVLNALGQSVYEGIHFYAAMLNQRRTGTPGPIRYQSARGGCFLSNNRKKLPIYLSRADGHDFQILDKISG</sequence>
<keyword evidence="2" id="KW-0732">Signal</keyword>
<evidence type="ECO:0000313" key="5">
    <source>
        <dbReference type="Proteomes" id="UP000539372"/>
    </source>
</evidence>
<dbReference type="RefSeq" id="WP_169623373.1">
    <property type="nucleotide sequence ID" value="NZ_JABBNT010000001.1"/>
</dbReference>
<organism evidence="4 5">
    <name type="scientific">Pacificispira spongiicola</name>
    <dbReference type="NCBI Taxonomy" id="2729598"/>
    <lineage>
        <taxon>Bacteria</taxon>
        <taxon>Pseudomonadati</taxon>
        <taxon>Pseudomonadota</taxon>
        <taxon>Alphaproteobacteria</taxon>
        <taxon>Rhodospirillales</taxon>
        <taxon>Rhodospirillaceae</taxon>
        <taxon>Pacificispira</taxon>
    </lineage>
</organism>
<evidence type="ECO:0000256" key="1">
    <source>
        <dbReference type="ARBA" id="ARBA00010062"/>
    </source>
</evidence>
<comment type="similarity">
    <text evidence="1">Belongs to the leucine-binding protein family.</text>
</comment>
<dbReference type="Gene3D" id="3.40.50.2300">
    <property type="match status" value="2"/>
</dbReference>
<dbReference type="PANTHER" id="PTHR47628">
    <property type="match status" value="1"/>
</dbReference>
<evidence type="ECO:0000259" key="3">
    <source>
        <dbReference type="Pfam" id="PF13458"/>
    </source>
</evidence>
<dbReference type="Proteomes" id="UP000539372">
    <property type="component" value="Unassembled WGS sequence"/>
</dbReference>
<evidence type="ECO:0000313" key="4">
    <source>
        <dbReference type="EMBL" id="NMM43066.1"/>
    </source>
</evidence>
<proteinExistence type="inferred from homology"/>
<dbReference type="SUPFAM" id="SSF53822">
    <property type="entry name" value="Periplasmic binding protein-like I"/>
    <property type="match status" value="1"/>
</dbReference>